<protein>
    <submittedName>
        <fullName evidence="1">Uncharacterized protein</fullName>
    </submittedName>
</protein>
<dbReference type="AlphaFoldDB" id="A0A5B7F551"/>
<sequence>MRGEVGVSRLCVRERPFPRPPLIRAHWAAIPCCTAAYPPVPKCTQAALTACLSCGTDSPLGTCFCLIATLK</sequence>
<accession>A0A5B7F551</accession>
<keyword evidence="2" id="KW-1185">Reference proteome</keyword>
<proteinExistence type="predicted"/>
<organism evidence="1 2">
    <name type="scientific">Portunus trituberculatus</name>
    <name type="common">Swimming crab</name>
    <name type="synonym">Neptunus trituberculatus</name>
    <dbReference type="NCBI Taxonomy" id="210409"/>
    <lineage>
        <taxon>Eukaryota</taxon>
        <taxon>Metazoa</taxon>
        <taxon>Ecdysozoa</taxon>
        <taxon>Arthropoda</taxon>
        <taxon>Crustacea</taxon>
        <taxon>Multicrustacea</taxon>
        <taxon>Malacostraca</taxon>
        <taxon>Eumalacostraca</taxon>
        <taxon>Eucarida</taxon>
        <taxon>Decapoda</taxon>
        <taxon>Pleocyemata</taxon>
        <taxon>Brachyura</taxon>
        <taxon>Eubrachyura</taxon>
        <taxon>Portunoidea</taxon>
        <taxon>Portunidae</taxon>
        <taxon>Portuninae</taxon>
        <taxon>Portunus</taxon>
    </lineage>
</organism>
<dbReference type="EMBL" id="VSRR010005324">
    <property type="protein sequence ID" value="MPC42141.1"/>
    <property type="molecule type" value="Genomic_DNA"/>
</dbReference>
<name>A0A5B7F551_PORTR</name>
<evidence type="ECO:0000313" key="2">
    <source>
        <dbReference type="Proteomes" id="UP000324222"/>
    </source>
</evidence>
<evidence type="ECO:0000313" key="1">
    <source>
        <dbReference type="EMBL" id="MPC42141.1"/>
    </source>
</evidence>
<dbReference type="Proteomes" id="UP000324222">
    <property type="component" value="Unassembled WGS sequence"/>
</dbReference>
<reference evidence="1 2" key="1">
    <citation type="submission" date="2019-05" db="EMBL/GenBank/DDBJ databases">
        <title>Another draft genome of Portunus trituberculatus and its Hox gene families provides insights of decapod evolution.</title>
        <authorList>
            <person name="Jeong J.-H."/>
            <person name="Song I."/>
            <person name="Kim S."/>
            <person name="Choi T."/>
            <person name="Kim D."/>
            <person name="Ryu S."/>
            <person name="Kim W."/>
        </authorList>
    </citation>
    <scope>NUCLEOTIDE SEQUENCE [LARGE SCALE GENOMIC DNA]</scope>
    <source>
        <tissue evidence="1">Muscle</tissue>
    </source>
</reference>
<gene>
    <name evidence="1" type="ORF">E2C01_035754</name>
</gene>
<comment type="caution">
    <text evidence="1">The sequence shown here is derived from an EMBL/GenBank/DDBJ whole genome shotgun (WGS) entry which is preliminary data.</text>
</comment>